<dbReference type="EMBL" id="SOJN01000145">
    <property type="protein sequence ID" value="TET43855.1"/>
    <property type="molecule type" value="Genomic_DNA"/>
</dbReference>
<organism evidence="2 3">
    <name type="scientific">candidate division TA06 bacterium</name>
    <dbReference type="NCBI Taxonomy" id="2250710"/>
    <lineage>
        <taxon>Bacteria</taxon>
        <taxon>Bacteria division TA06</taxon>
    </lineage>
</organism>
<evidence type="ECO:0000313" key="2">
    <source>
        <dbReference type="EMBL" id="TET43855.1"/>
    </source>
</evidence>
<dbReference type="AlphaFoldDB" id="A0A523UMY2"/>
<evidence type="ECO:0000259" key="1">
    <source>
        <dbReference type="SMART" id="SM00746"/>
    </source>
</evidence>
<protein>
    <submittedName>
        <fullName evidence="2">YHS domain-containing protein</fullName>
    </submittedName>
</protein>
<dbReference type="InterPro" id="IPR011017">
    <property type="entry name" value="TRASH_dom"/>
</dbReference>
<evidence type="ECO:0000313" key="3">
    <source>
        <dbReference type="Proteomes" id="UP000315525"/>
    </source>
</evidence>
<dbReference type="Pfam" id="PF04945">
    <property type="entry name" value="YHS"/>
    <property type="match status" value="1"/>
</dbReference>
<gene>
    <name evidence="2" type="ORF">E3J62_12140</name>
</gene>
<dbReference type="Gene3D" id="1.10.620.20">
    <property type="entry name" value="Ribonucleotide Reductase, subunit A"/>
    <property type="match status" value="1"/>
</dbReference>
<dbReference type="GO" id="GO:0016491">
    <property type="term" value="F:oxidoreductase activity"/>
    <property type="evidence" value="ECO:0007669"/>
    <property type="project" value="InterPro"/>
</dbReference>
<dbReference type="PROSITE" id="PS51257">
    <property type="entry name" value="PROKAR_LIPOPROTEIN"/>
    <property type="match status" value="1"/>
</dbReference>
<feature type="domain" description="TRASH" evidence="1">
    <location>
        <begin position="51"/>
        <end position="88"/>
    </location>
</feature>
<dbReference type="SMART" id="SM00746">
    <property type="entry name" value="TRASH"/>
    <property type="match status" value="1"/>
</dbReference>
<reference evidence="2 3" key="1">
    <citation type="submission" date="2019-03" db="EMBL/GenBank/DDBJ databases">
        <title>Metabolic potential of uncultured bacteria and archaea associated with petroleum seepage in deep-sea sediments.</title>
        <authorList>
            <person name="Dong X."/>
            <person name="Hubert C."/>
        </authorList>
    </citation>
    <scope>NUCLEOTIDE SEQUENCE [LARGE SCALE GENOMIC DNA]</scope>
    <source>
        <strain evidence="2">E44_bin18</strain>
    </source>
</reference>
<comment type="caution">
    <text evidence="2">The sequence shown here is derived from an EMBL/GenBank/DDBJ whole genome shotgun (WGS) entry which is preliminary data.</text>
</comment>
<sequence>MKKGILLAVIGLVSVGALVLVGCSSQEEPQAQPQTMHMETEMSETRTQVKDLACGMTVSTNSPHTATYEGKDYYFCSAGCKDRFVENPVKYVTQ</sequence>
<name>A0A523UMY2_UNCT6</name>
<dbReference type="InterPro" id="IPR007029">
    <property type="entry name" value="YHS_dom"/>
</dbReference>
<dbReference type="Proteomes" id="UP000315525">
    <property type="component" value="Unassembled WGS sequence"/>
</dbReference>
<dbReference type="SUPFAM" id="SSF47240">
    <property type="entry name" value="Ferritin-like"/>
    <property type="match status" value="1"/>
</dbReference>
<proteinExistence type="predicted"/>
<dbReference type="InterPro" id="IPR009078">
    <property type="entry name" value="Ferritin-like_SF"/>
</dbReference>
<dbReference type="InterPro" id="IPR012348">
    <property type="entry name" value="RNR-like"/>
</dbReference>
<accession>A0A523UMY2</accession>